<reference evidence="2" key="2">
    <citation type="submission" date="2020-09" db="EMBL/GenBank/DDBJ databases">
        <authorList>
            <person name="Sun Q."/>
            <person name="Zhou Y."/>
        </authorList>
    </citation>
    <scope>NUCLEOTIDE SEQUENCE</scope>
    <source>
        <strain evidence="2">CGMCC 1.7086</strain>
    </source>
</reference>
<dbReference type="SUPFAM" id="SSF53335">
    <property type="entry name" value="S-adenosyl-L-methionine-dependent methyltransferases"/>
    <property type="match status" value="1"/>
</dbReference>
<keyword evidence="3" id="KW-1185">Reference proteome</keyword>
<dbReference type="AlphaFoldDB" id="A0A917Z3L4"/>
<dbReference type="Proteomes" id="UP000606935">
    <property type="component" value="Unassembled WGS sequence"/>
</dbReference>
<dbReference type="InterPro" id="IPR029063">
    <property type="entry name" value="SAM-dependent_MTases_sf"/>
</dbReference>
<accession>A0A917Z3L4</accession>
<evidence type="ECO:0000259" key="1">
    <source>
        <dbReference type="Pfam" id="PF08241"/>
    </source>
</evidence>
<sequence>MAIKRIEIKPHLVESSCSLDELTAIISKVEPKILFVIKKNGKLLGAITQGDILRLEPKIEYKADDIANKETLFCGENDSDDKITKSMTSKVNCIPLLNENTEPVKLAIKSNSYDKVNLNVGSGGVLLPGFQNLDLESEWYGGGKGEFVAYDMRKDKIPFEDDTVDNIYCSHVIEHVKDCTALFFFKEAYRVLKKNGVLRISCPDAAFLCRVSSFDNQYWFWRRDWFLKNKQDFPLVDIRQEDFLVREIATEKLFKADAPKFPDNSEKWNEYLENLTADLEFCADSVGNHINFWTFEKVKRLTENIGFSYVILSKYQGSVTPDMIGESFDQTKPGMSLYVDFVK</sequence>
<dbReference type="GO" id="GO:0008757">
    <property type="term" value="F:S-adenosylmethionine-dependent methyltransferase activity"/>
    <property type="evidence" value="ECO:0007669"/>
    <property type="project" value="InterPro"/>
</dbReference>
<proteinExistence type="predicted"/>
<evidence type="ECO:0000313" key="3">
    <source>
        <dbReference type="Proteomes" id="UP000606935"/>
    </source>
</evidence>
<dbReference type="CDD" id="cd02440">
    <property type="entry name" value="AdoMet_MTases"/>
    <property type="match status" value="1"/>
</dbReference>
<dbReference type="InterPro" id="IPR046342">
    <property type="entry name" value="CBS_dom_sf"/>
</dbReference>
<protein>
    <recommendedName>
        <fullName evidence="1">Methyltransferase type 11 domain-containing protein</fullName>
    </recommendedName>
</protein>
<dbReference type="EMBL" id="BMLS01000007">
    <property type="protein sequence ID" value="GGO73869.1"/>
    <property type="molecule type" value="Genomic_DNA"/>
</dbReference>
<reference evidence="2" key="1">
    <citation type="journal article" date="2014" name="Int. J. Syst. Evol. Microbiol.">
        <title>Complete genome sequence of Corynebacterium casei LMG S-19264T (=DSM 44701T), isolated from a smear-ripened cheese.</title>
        <authorList>
            <consortium name="US DOE Joint Genome Institute (JGI-PGF)"/>
            <person name="Walter F."/>
            <person name="Albersmeier A."/>
            <person name="Kalinowski J."/>
            <person name="Ruckert C."/>
        </authorList>
    </citation>
    <scope>NUCLEOTIDE SEQUENCE</scope>
    <source>
        <strain evidence="2">CGMCC 1.7086</strain>
    </source>
</reference>
<dbReference type="Gene3D" id="3.40.50.150">
    <property type="entry name" value="Vaccinia Virus protein VP39"/>
    <property type="match status" value="1"/>
</dbReference>
<comment type="caution">
    <text evidence="2">The sequence shown here is derived from an EMBL/GenBank/DDBJ whole genome shotgun (WGS) entry which is preliminary data.</text>
</comment>
<evidence type="ECO:0000313" key="2">
    <source>
        <dbReference type="EMBL" id="GGO73869.1"/>
    </source>
</evidence>
<dbReference type="Pfam" id="PF08241">
    <property type="entry name" value="Methyltransf_11"/>
    <property type="match status" value="1"/>
</dbReference>
<dbReference type="InterPro" id="IPR013216">
    <property type="entry name" value="Methyltransf_11"/>
</dbReference>
<name>A0A917Z3L4_9ALTE</name>
<organism evidence="2 3">
    <name type="scientific">Bowmanella pacifica</name>
    <dbReference type="NCBI Taxonomy" id="502051"/>
    <lineage>
        <taxon>Bacteria</taxon>
        <taxon>Pseudomonadati</taxon>
        <taxon>Pseudomonadota</taxon>
        <taxon>Gammaproteobacteria</taxon>
        <taxon>Alteromonadales</taxon>
        <taxon>Alteromonadaceae</taxon>
        <taxon>Bowmanella</taxon>
    </lineage>
</organism>
<dbReference type="SUPFAM" id="SSF54631">
    <property type="entry name" value="CBS-domain pair"/>
    <property type="match status" value="1"/>
</dbReference>
<gene>
    <name evidence="2" type="ORF">GCM10010982_35400</name>
</gene>
<dbReference type="Gene3D" id="3.10.580.10">
    <property type="entry name" value="CBS-domain"/>
    <property type="match status" value="1"/>
</dbReference>
<dbReference type="RefSeq" id="WP_188698345.1">
    <property type="nucleotide sequence ID" value="NZ_BMLS01000007.1"/>
</dbReference>
<feature type="domain" description="Methyltransferase type 11" evidence="1">
    <location>
        <begin position="146"/>
        <end position="199"/>
    </location>
</feature>